<sequence>MSLEMEQRIAKLEQEMMGLRKELEDLKCQQSVTKTSTLSAEKSMIEQSTLKPAPNLKPKPNPEPNSKPNPKQMSAPEKKVQPQRTLEERIMWALPKVFMVILVMGVLWGLKLISDYGYLSNEVKIILAYVLSLALAVIAYVLERRKVGSLAVTISLYGGAFIVGILTTAAGAILYEIIGLTLALVIAIVYIGYGIAISFLKKNEVLTVFVAFTSLLLPYLLEYMDFSPVIILIYVIVLFTMLQFVIHQHKQKLALYIATFFSVLAISIETFMNNDNQAVFAIGLLVVLSIFYTSWCRLYNVASTWKYIHVGMQFSLGLFSLLLMNFISRPIEYGEALLLVLVSLFAIFAGYGYKQKWQEAFDSAVTLAFITLFNTLLIMNLPGKVDHLLIPFIVFAGVMMSLRLRASIMKAVGSFLFMIVLAINFSIHEPAPFFSINHASLVMPGIYLLIIYLYARRPKETLTVFEQFMKDMYVIDILALITTSYFLAYIGKIDATYFADVSNIPHLMCMLTALLFVGSLLVPIKYKGRALTPALSVFFLLFTLMLVAIPYNMQGVAWLNIVTRIVYIAVIVAIIVDLLKKGRIYQIYQVQLEKLLDPIVSAGVVLTMIAVKGLIFQLAYNGILDWKLSIVFSTITLFLTASVALWLSSGRHLRALRLTGFIILIIAFVKLIFFDLSALDLLIRAILFMTVGGIGLLLSGRLLKK</sequence>
<feature type="transmembrane region" description="Helical" evidence="3">
    <location>
        <begin position="433"/>
        <end position="453"/>
    </location>
</feature>
<feature type="transmembrane region" description="Helical" evidence="3">
    <location>
        <begin position="227"/>
        <end position="246"/>
    </location>
</feature>
<dbReference type="EMBL" id="JBFRHK010000002">
    <property type="protein sequence ID" value="MEX3744344.1"/>
    <property type="molecule type" value="Genomic_DNA"/>
</dbReference>
<feature type="transmembrane region" description="Helical" evidence="3">
    <location>
        <begin position="253"/>
        <end position="272"/>
    </location>
</feature>
<feature type="transmembrane region" description="Helical" evidence="3">
    <location>
        <begin position="173"/>
        <end position="193"/>
    </location>
</feature>
<keyword evidence="3" id="KW-0472">Membrane</keyword>
<feature type="region of interest" description="Disordered" evidence="2">
    <location>
        <begin position="30"/>
        <end position="82"/>
    </location>
</feature>
<feature type="compositionally biased region" description="Polar residues" evidence="2">
    <location>
        <begin position="30"/>
        <end position="50"/>
    </location>
</feature>
<evidence type="ECO:0000256" key="1">
    <source>
        <dbReference type="SAM" id="Coils"/>
    </source>
</evidence>
<feature type="transmembrane region" description="Helical" evidence="3">
    <location>
        <begin position="149"/>
        <end position="167"/>
    </location>
</feature>
<dbReference type="Pfam" id="PF10101">
    <property type="entry name" value="DUF2339"/>
    <property type="match status" value="1"/>
</dbReference>
<gene>
    <name evidence="4" type="ORF">AB1300_04275</name>
</gene>
<feature type="transmembrane region" description="Helical" evidence="3">
    <location>
        <begin position="307"/>
        <end position="327"/>
    </location>
</feature>
<feature type="transmembrane region" description="Helical" evidence="3">
    <location>
        <begin position="655"/>
        <end position="676"/>
    </location>
</feature>
<feature type="transmembrane region" description="Helical" evidence="3">
    <location>
        <begin position="278"/>
        <end position="295"/>
    </location>
</feature>
<feature type="coiled-coil region" evidence="1">
    <location>
        <begin position="2"/>
        <end position="29"/>
    </location>
</feature>
<feature type="transmembrane region" description="Helical" evidence="3">
    <location>
        <begin position="125"/>
        <end position="142"/>
    </location>
</feature>
<keyword evidence="3" id="KW-1133">Transmembrane helix</keyword>
<evidence type="ECO:0000256" key="2">
    <source>
        <dbReference type="SAM" id="MobiDB-lite"/>
    </source>
</evidence>
<dbReference type="PANTHER" id="PTHR38434:SF1">
    <property type="entry name" value="BLL2549 PROTEIN"/>
    <property type="match status" value="1"/>
</dbReference>
<dbReference type="Proteomes" id="UP001558534">
    <property type="component" value="Unassembled WGS sequence"/>
</dbReference>
<feature type="transmembrane region" description="Helical" evidence="3">
    <location>
        <begin position="205"/>
        <end position="221"/>
    </location>
</feature>
<organism evidence="4 5">
    <name type="scientific">Lysinibacillus xylanilyticus</name>
    <dbReference type="NCBI Taxonomy" id="582475"/>
    <lineage>
        <taxon>Bacteria</taxon>
        <taxon>Bacillati</taxon>
        <taxon>Bacillota</taxon>
        <taxon>Bacilli</taxon>
        <taxon>Bacillales</taxon>
        <taxon>Bacillaceae</taxon>
        <taxon>Lysinibacillus</taxon>
    </lineage>
</organism>
<protein>
    <submittedName>
        <fullName evidence="4">DUF2339 domain-containing protein</fullName>
    </submittedName>
</protein>
<keyword evidence="1" id="KW-0175">Coiled coil</keyword>
<feature type="transmembrane region" description="Helical" evidence="3">
    <location>
        <begin position="333"/>
        <end position="353"/>
    </location>
</feature>
<dbReference type="PANTHER" id="PTHR38434">
    <property type="entry name" value="BLL2549 PROTEIN"/>
    <property type="match status" value="1"/>
</dbReference>
<feature type="transmembrane region" description="Helical" evidence="3">
    <location>
        <begin position="411"/>
        <end position="427"/>
    </location>
</feature>
<dbReference type="RefSeq" id="WP_368635349.1">
    <property type="nucleotide sequence ID" value="NZ_JBFRHK010000002.1"/>
</dbReference>
<feature type="transmembrane region" description="Helical" evidence="3">
    <location>
        <begin position="503"/>
        <end position="524"/>
    </location>
</feature>
<keyword evidence="3" id="KW-0812">Transmembrane</keyword>
<feature type="compositionally biased region" description="Pro residues" evidence="2">
    <location>
        <begin position="55"/>
        <end position="67"/>
    </location>
</feature>
<feature type="transmembrane region" description="Helical" evidence="3">
    <location>
        <begin position="557"/>
        <end position="579"/>
    </location>
</feature>
<evidence type="ECO:0000313" key="4">
    <source>
        <dbReference type="EMBL" id="MEX3744344.1"/>
    </source>
</evidence>
<evidence type="ECO:0000313" key="5">
    <source>
        <dbReference type="Proteomes" id="UP001558534"/>
    </source>
</evidence>
<dbReference type="InterPro" id="IPR019286">
    <property type="entry name" value="DUF2339_TM"/>
</dbReference>
<reference evidence="4 5" key="1">
    <citation type="submission" date="2024-07" db="EMBL/GenBank/DDBJ databases">
        <title>Characterization of a bacterium isolated from hydrolysated instant sea cucumber by whole-genome sequencing and metabolomics.</title>
        <authorList>
            <person name="Luo X."/>
            <person name="Zhang Z."/>
            <person name="Zheng Z."/>
            <person name="Zhang W."/>
            <person name="Ming T."/>
            <person name="Jiao L."/>
            <person name="Su X."/>
            <person name="Kong F."/>
            <person name="Xu J."/>
        </authorList>
    </citation>
    <scope>NUCLEOTIDE SEQUENCE [LARGE SCALE GENOMIC DNA]</scope>
    <source>
        <strain evidence="4 5">XL-2024</strain>
    </source>
</reference>
<accession>A0ABV3VTW4</accession>
<name>A0ABV3VTW4_9BACI</name>
<proteinExistence type="predicted"/>
<feature type="transmembrane region" description="Helical" evidence="3">
    <location>
        <begin position="599"/>
        <end position="620"/>
    </location>
</feature>
<feature type="transmembrane region" description="Helical" evidence="3">
    <location>
        <begin position="531"/>
        <end position="551"/>
    </location>
</feature>
<feature type="transmembrane region" description="Helical" evidence="3">
    <location>
        <begin position="473"/>
        <end position="491"/>
    </location>
</feature>
<keyword evidence="5" id="KW-1185">Reference proteome</keyword>
<feature type="transmembrane region" description="Helical" evidence="3">
    <location>
        <begin position="682"/>
        <end position="703"/>
    </location>
</feature>
<feature type="transmembrane region" description="Helical" evidence="3">
    <location>
        <begin position="360"/>
        <end position="381"/>
    </location>
</feature>
<feature type="transmembrane region" description="Helical" evidence="3">
    <location>
        <begin position="626"/>
        <end position="648"/>
    </location>
</feature>
<feature type="transmembrane region" description="Helical" evidence="3">
    <location>
        <begin position="93"/>
        <end position="113"/>
    </location>
</feature>
<comment type="caution">
    <text evidence="4">The sequence shown here is derived from an EMBL/GenBank/DDBJ whole genome shotgun (WGS) entry which is preliminary data.</text>
</comment>
<evidence type="ECO:0000256" key="3">
    <source>
        <dbReference type="SAM" id="Phobius"/>
    </source>
</evidence>
<feature type="transmembrane region" description="Helical" evidence="3">
    <location>
        <begin position="387"/>
        <end position="404"/>
    </location>
</feature>